<dbReference type="CDD" id="cd00130">
    <property type="entry name" value="PAS"/>
    <property type="match status" value="3"/>
</dbReference>
<feature type="domain" description="PAS" evidence="8">
    <location>
        <begin position="384"/>
        <end position="454"/>
    </location>
</feature>
<feature type="domain" description="PAC" evidence="9">
    <location>
        <begin position="200"/>
        <end position="256"/>
    </location>
</feature>
<evidence type="ECO:0000256" key="1">
    <source>
        <dbReference type="ARBA" id="ARBA00000085"/>
    </source>
</evidence>
<keyword evidence="11" id="KW-1185">Reference proteome</keyword>
<protein>
    <recommendedName>
        <fullName evidence="2">histidine kinase</fullName>
        <ecNumber evidence="2">2.7.13.3</ecNumber>
    </recommendedName>
</protein>
<dbReference type="PROSITE" id="PS50110">
    <property type="entry name" value="RESPONSE_REGULATORY"/>
    <property type="match status" value="1"/>
</dbReference>
<feature type="domain" description="PAS" evidence="8">
    <location>
        <begin position="130"/>
        <end position="176"/>
    </location>
</feature>
<evidence type="ECO:0000313" key="10">
    <source>
        <dbReference type="EMBL" id="EKF85975.1"/>
    </source>
</evidence>
<evidence type="ECO:0000256" key="2">
    <source>
        <dbReference type="ARBA" id="ARBA00012438"/>
    </source>
</evidence>
<reference evidence="10 11" key="1">
    <citation type="journal article" date="2012" name="J. Bacteriol.">
        <title>Draft genome sequence of Methanobacterium formicicum DSM 3637, an archaebacterium isolated from the methane producer amoeba Pelomyxa palustris.</title>
        <authorList>
            <person name="Gutierrez G."/>
        </authorList>
    </citation>
    <scope>NUCLEOTIDE SEQUENCE [LARGE SCALE GENOMIC DNA]</scope>
    <source>
        <strain evidence="11">DSM 3637 / PP1</strain>
    </source>
</reference>
<dbReference type="InterPro" id="IPR011006">
    <property type="entry name" value="CheY-like_superfamily"/>
</dbReference>
<dbReference type="AlphaFoldDB" id="K2RT86"/>
<dbReference type="SMART" id="SM00448">
    <property type="entry name" value="REC"/>
    <property type="match status" value="1"/>
</dbReference>
<dbReference type="Pfam" id="PF00072">
    <property type="entry name" value="Response_reg"/>
    <property type="match status" value="1"/>
</dbReference>
<evidence type="ECO:0000256" key="3">
    <source>
        <dbReference type="ARBA" id="ARBA00022553"/>
    </source>
</evidence>
<dbReference type="SUPFAM" id="SSF52172">
    <property type="entry name" value="CheY-like"/>
    <property type="match status" value="1"/>
</dbReference>
<dbReference type="Gene3D" id="3.40.50.2300">
    <property type="match status" value="1"/>
</dbReference>
<keyword evidence="5" id="KW-0418">Kinase</keyword>
<evidence type="ECO:0000256" key="5">
    <source>
        <dbReference type="ARBA" id="ARBA00022777"/>
    </source>
</evidence>
<dbReference type="SMART" id="SM00086">
    <property type="entry name" value="PAC"/>
    <property type="match status" value="3"/>
</dbReference>
<dbReference type="Pfam" id="PF08447">
    <property type="entry name" value="PAS_3"/>
    <property type="match status" value="1"/>
</dbReference>
<dbReference type="InterPro" id="IPR035965">
    <property type="entry name" value="PAS-like_dom_sf"/>
</dbReference>
<dbReference type="EMBL" id="AMPO01000004">
    <property type="protein sequence ID" value="EKF85975.1"/>
    <property type="molecule type" value="Genomic_DNA"/>
</dbReference>
<keyword evidence="3 6" id="KW-0597">Phosphoprotein</keyword>
<name>K2RT86_METFP</name>
<evidence type="ECO:0000259" key="7">
    <source>
        <dbReference type="PROSITE" id="PS50110"/>
    </source>
</evidence>
<evidence type="ECO:0000259" key="8">
    <source>
        <dbReference type="PROSITE" id="PS50112"/>
    </source>
</evidence>
<dbReference type="Pfam" id="PF13426">
    <property type="entry name" value="PAS_9"/>
    <property type="match status" value="1"/>
</dbReference>
<dbReference type="InterPro" id="IPR000700">
    <property type="entry name" value="PAS-assoc_C"/>
</dbReference>
<dbReference type="EC" id="2.7.13.3" evidence="2"/>
<dbReference type="InterPro" id="IPR013656">
    <property type="entry name" value="PAS_4"/>
</dbReference>
<dbReference type="PROSITE" id="PS50112">
    <property type="entry name" value="PAS"/>
    <property type="match status" value="3"/>
</dbReference>
<evidence type="ECO:0000259" key="9">
    <source>
        <dbReference type="PROSITE" id="PS50113"/>
    </source>
</evidence>
<dbReference type="SUPFAM" id="SSF55785">
    <property type="entry name" value="PYP-like sensor domain (PAS domain)"/>
    <property type="match status" value="3"/>
</dbReference>
<evidence type="ECO:0000256" key="4">
    <source>
        <dbReference type="ARBA" id="ARBA00022679"/>
    </source>
</evidence>
<dbReference type="CDD" id="cd17534">
    <property type="entry name" value="REC_DC-like"/>
    <property type="match status" value="1"/>
</dbReference>
<dbReference type="GO" id="GO:0004673">
    <property type="term" value="F:protein histidine kinase activity"/>
    <property type="evidence" value="ECO:0007669"/>
    <property type="project" value="UniProtKB-EC"/>
</dbReference>
<dbReference type="InterPro" id="IPR001789">
    <property type="entry name" value="Sig_transdc_resp-reg_receiver"/>
</dbReference>
<dbReference type="SMART" id="SM00091">
    <property type="entry name" value="PAS"/>
    <property type="match status" value="3"/>
</dbReference>
<feature type="domain" description="Response regulatory" evidence="7">
    <location>
        <begin position="3"/>
        <end position="118"/>
    </location>
</feature>
<dbReference type="PATRIC" id="fig|1204725.3.peg.1165"/>
<dbReference type="Proteomes" id="UP000007360">
    <property type="component" value="Unassembled WGS sequence"/>
</dbReference>
<dbReference type="PANTHER" id="PTHR43304:SF1">
    <property type="entry name" value="PAC DOMAIN-CONTAINING PROTEIN"/>
    <property type="match status" value="1"/>
</dbReference>
<evidence type="ECO:0000256" key="6">
    <source>
        <dbReference type="PROSITE-ProRule" id="PRU00169"/>
    </source>
</evidence>
<sequence length="502" mass="57014">MTKILIVEDEAITAMDIKHNLINFGFEVVGTAASGDEAIKKAQELKPDLILMDITLKGDMDGIEATNKIKTLLDIPVIYMSAFTDKNTYERLKLTNPYGFVSKPVSSELLVVSIEAAVYKHDLDKKLAESEEHLRLIFDSSKDFIYSYDLEGRFTSANKHFCDSANLTKDEIIGKTGPELGLPEEQNDKWAKIRNHVCETDSTVKMITSSIGLDQKVYEYEVILNPLHDINGEIVGISGVSRDLTEHKMLKKELDEVGELFQNLYNNAKVGIVTGDTKGHVINCNSAFEDMLGYSREELKSMSFKEFTHPDYIQEELSLLESLRIGKIKFYELEKKFIRKDNETIWAKVTAGFGISTDGKPINSLVIVEDISERKRSEKEIRDYAAQLKTIFDLSDRALAVTDTKGHWINVNKYLLNELGYTEQEFLKLTSSDITHPDDVETTADLFLKLLSGEIDDYRIEKRYKTKEGEFKWFDISVKPIKDKNNRITSVLGAGHPMDKKD</sequence>
<dbReference type="GO" id="GO:0000160">
    <property type="term" value="P:phosphorelay signal transduction system"/>
    <property type="evidence" value="ECO:0007669"/>
    <property type="project" value="InterPro"/>
</dbReference>
<dbReference type="InterPro" id="IPR000014">
    <property type="entry name" value="PAS"/>
</dbReference>
<dbReference type="RefSeq" id="WP_004030423.1">
    <property type="nucleotide sequence ID" value="NZ_AMPO01000004.1"/>
</dbReference>
<dbReference type="InterPro" id="IPR052162">
    <property type="entry name" value="Sensor_kinase/Photoreceptor"/>
</dbReference>
<gene>
    <name evidence="10" type="ORF">A994_05796</name>
</gene>
<organism evidence="10 11">
    <name type="scientific">Methanobacterium formicicum (strain DSM 3637 / PP1)</name>
    <dbReference type="NCBI Taxonomy" id="1204725"/>
    <lineage>
        <taxon>Archaea</taxon>
        <taxon>Methanobacteriati</taxon>
        <taxon>Methanobacteriota</taxon>
        <taxon>Methanomada group</taxon>
        <taxon>Methanobacteria</taxon>
        <taxon>Methanobacteriales</taxon>
        <taxon>Methanobacteriaceae</taxon>
        <taxon>Methanobacterium</taxon>
    </lineage>
</organism>
<dbReference type="PROSITE" id="PS50113">
    <property type="entry name" value="PAC"/>
    <property type="match status" value="3"/>
</dbReference>
<dbReference type="Pfam" id="PF08448">
    <property type="entry name" value="PAS_4"/>
    <property type="match status" value="1"/>
</dbReference>
<accession>K2RT86</accession>
<feature type="modified residue" description="4-aspartylphosphate" evidence="6">
    <location>
        <position position="53"/>
    </location>
</feature>
<dbReference type="PANTHER" id="PTHR43304">
    <property type="entry name" value="PHYTOCHROME-LIKE PROTEIN CPH1"/>
    <property type="match status" value="1"/>
</dbReference>
<proteinExistence type="predicted"/>
<evidence type="ECO:0000313" key="11">
    <source>
        <dbReference type="Proteomes" id="UP000007360"/>
    </source>
</evidence>
<dbReference type="InterPro" id="IPR013655">
    <property type="entry name" value="PAS_fold_3"/>
</dbReference>
<dbReference type="InterPro" id="IPR001610">
    <property type="entry name" value="PAC"/>
</dbReference>
<comment type="catalytic activity">
    <reaction evidence="1">
        <text>ATP + protein L-histidine = ADP + protein N-phospho-L-histidine.</text>
        <dbReference type="EC" id="2.7.13.3"/>
    </reaction>
</comment>
<keyword evidence="4" id="KW-0808">Transferase</keyword>
<feature type="domain" description="PAC" evidence="9">
    <location>
        <begin position="331"/>
        <end position="383"/>
    </location>
</feature>
<feature type="domain" description="PAC" evidence="9">
    <location>
        <begin position="458"/>
        <end position="502"/>
    </location>
</feature>
<dbReference type="OrthoDB" id="2830at2157"/>
<comment type="caution">
    <text evidence="10">The sequence shown here is derived from an EMBL/GenBank/DDBJ whole genome shotgun (WGS) entry which is preliminary data.</text>
</comment>
<dbReference type="NCBIfam" id="TIGR00229">
    <property type="entry name" value="sensory_box"/>
    <property type="match status" value="3"/>
</dbReference>
<feature type="domain" description="PAS" evidence="8">
    <location>
        <begin position="257"/>
        <end position="311"/>
    </location>
</feature>
<dbReference type="Gene3D" id="3.30.450.20">
    <property type="entry name" value="PAS domain"/>
    <property type="match status" value="3"/>
</dbReference>